<dbReference type="RefSeq" id="WP_169158432.1">
    <property type="nucleotide sequence ID" value="NZ_JABBFW010000001.1"/>
</dbReference>
<comment type="caution">
    <text evidence="10">The sequence shown here is derived from an EMBL/GenBank/DDBJ whole genome shotgun (WGS) entry which is preliminary data.</text>
</comment>
<evidence type="ECO:0000256" key="5">
    <source>
        <dbReference type="ARBA" id="ARBA00015719"/>
    </source>
</evidence>
<keyword evidence="10" id="KW-0121">Carboxypeptidase</keyword>
<dbReference type="NCBIfam" id="TIGR02069">
    <property type="entry name" value="cyanophycinase"/>
    <property type="match status" value="1"/>
</dbReference>
<comment type="catalytic activity">
    <reaction evidence="1">
        <text>[L-4-(L-arginin-2-N-yl)aspartate](n) + H2O = [L-4-(L-arginin-2-N-yl)aspartate](n-1) + L-4-(L-arginin-2-N-yl)aspartate</text>
        <dbReference type="Rhea" id="RHEA:12845"/>
        <dbReference type="Rhea" id="RHEA-COMP:13728"/>
        <dbReference type="Rhea" id="RHEA-COMP:13734"/>
        <dbReference type="ChEBI" id="CHEBI:15377"/>
        <dbReference type="ChEBI" id="CHEBI:137986"/>
        <dbReference type="ChEBI" id="CHEBI:137991"/>
        <dbReference type="EC" id="3.4.15.6"/>
    </reaction>
</comment>
<dbReference type="InterPro" id="IPR011811">
    <property type="entry name" value="Peptidase_S51_cyanophycinase"/>
</dbReference>
<dbReference type="GO" id="GO:0008241">
    <property type="term" value="F:peptidyl-dipeptidase activity"/>
    <property type="evidence" value="ECO:0007669"/>
    <property type="project" value="UniProtKB-EC"/>
</dbReference>
<dbReference type="Gene3D" id="3.40.50.880">
    <property type="match status" value="1"/>
</dbReference>
<evidence type="ECO:0000256" key="6">
    <source>
        <dbReference type="ARBA" id="ARBA00022670"/>
    </source>
</evidence>
<gene>
    <name evidence="10" type="ORF">HHL10_00755</name>
</gene>
<dbReference type="SUPFAM" id="SSF52317">
    <property type="entry name" value="Class I glutamine amidotransferase-like"/>
    <property type="match status" value="1"/>
</dbReference>
<feature type="region of interest" description="Disordered" evidence="9">
    <location>
        <begin position="31"/>
        <end position="65"/>
    </location>
</feature>
<keyword evidence="7 10" id="KW-0378">Hydrolase</keyword>
<accession>A0A848F379</accession>
<evidence type="ECO:0000256" key="1">
    <source>
        <dbReference type="ARBA" id="ARBA00001092"/>
    </source>
</evidence>
<evidence type="ECO:0000313" key="11">
    <source>
        <dbReference type="Proteomes" id="UP000574067"/>
    </source>
</evidence>
<evidence type="ECO:0000256" key="4">
    <source>
        <dbReference type="ARBA" id="ARBA00013115"/>
    </source>
</evidence>
<keyword evidence="6" id="KW-0645">Protease</keyword>
<keyword evidence="11" id="KW-1185">Reference proteome</keyword>
<dbReference type="AlphaFoldDB" id="A0A848F379"/>
<dbReference type="InterPro" id="IPR029062">
    <property type="entry name" value="Class_I_gatase-like"/>
</dbReference>
<dbReference type="EMBL" id="JABBFW010000001">
    <property type="protein sequence ID" value="NML13508.1"/>
    <property type="molecule type" value="Genomic_DNA"/>
</dbReference>
<evidence type="ECO:0000256" key="3">
    <source>
        <dbReference type="ARBA" id="ARBA00006534"/>
    </source>
</evidence>
<dbReference type="InterPro" id="IPR005320">
    <property type="entry name" value="Peptidase_S51"/>
</dbReference>
<dbReference type="GO" id="GO:0008236">
    <property type="term" value="F:serine-type peptidase activity"/>
    <property type="evidence" value="ECO:0007669"/>
    <property type="project" value="UniProtKB-KW"/>
</dbReference>
<evidence type="ECO:0000256" key="2">
    <source>
        <dbReference type="ARBA" id="ARBA00002039"/>
    </source>
</evidence>
<name>A0A848F379_9BURK</name>
<feature type="compositionally biased region" description="Basic and acidic residues" evidence="9">
    <location>
        <begin position="48"/>
        <end position="58"/>
    </location>
</feature>
<dbReference type="GO" id="GO:0006508">
    <property type="term" value="P:proteolysis"/>
    <property type="evidence" value="ECO:0007669"/>
    <property type="project" value="UniProtKB-KW"/>
</dbReference>
<comment type="function">
    <text evidence="2">Exopeptidase that catalyzes the hydrolytic cleavage of multi-L-arginyl-poly-L-aspartic acid (cyanophycin; a water-insoluble reserve polymer) into aspartate-arginine dipeptides.</text>
</comment>
<comment type="similarity">
    <text evidence="3">Belongs to the peptidase S51 family.</text>
</comment>
<evidence type="ECO:0000256" key="9">
    <source>
        <dbReference type="SAM" id="MobiDB-lite"/>
    </source>
</evidence>
<dbReference type="EC" id="3.4.15.6" evidence="4"/>
<dbReference type="GO" id="GO:0004180">
    <property type="term" value="F:carboxypeptidase activity"/>
    <property type="evidence" value="ECO:0007669"/>
    <property type="project" value="UniProtKB-KW"/>
</dbReference>
<reference evidence="10 11" key="1">
    <citation type="submission" date="2020-04" db="EMBL/GenBank/DDBJ databases">
        <title>Azohydromonas sp. isolated from soil.</title>
        <authorList>
            <person name="Dahal R.H."/>
        </authorList>
    </citation>
    <scope>NUCLEOTIDE SEQUENCE [LARGE SCALE GENOMIC DNA]</scope>
    <source>
        <strain evidence="10 11">G-1-1-14</strain>
    </source>
</reference>
<evidence type="ECO:0000313" key="10">
    <source>
        <dbReference type="EMBL" id="NML13508.1"/>
    </source>
</evidence>
<dbReference type="Proteomes" id="UP000574067">
    <property type="component" value="Unassembled WGS sequence"/>
</dbReference>
<dbReference type="PANTHER" id="PTHR36175">
    <property type="entry name" value="CYANOPHYCINASE"/>
    <property type="match status" value="1"/>
</dbReference>
<evidence type="ECO:0000256" key="8">
    <source>
        <dbReference type="ARBA" id="ARBA00022825"/>
    </source>
</evidence>
<keyword evidence="8" id="KW-0720">Serine protease</keyword>
<dbReference type="PANTHER" id="PTHR36175:SF1">
    <property type="entry name" value="CYANOPHYCINASE"/>
    <property type="match status" value="1"/>
</dbReference>
<organism evidence="10 11">
    <name type="scientific">Azohydromonas caseinilytica</name>
    <dbReference type="NCBI Taxonomy" id="2728836"/>
    <lineage>
        <taxon>Bacteria</taxon>
        <taxon>Pseudomonadati</taxon>
        <taxon>Pseudomonadota</taxon>
        <taxon>Betaproteobacteria</taxon>
        <taxon>Burkholderiales</taxon>
        <taxon>Sphaerotilaceae</taxon>
        <taxon>Azohydromonas</taxon>
    </lineage>
</organism>
<evidence type="ECO:0000256" key="7">
    <source>
        <dbReference type="ARBA" id="ARBA00022801"/>
    </source>
</evidence>
<protein>
    <recommendedName>
        <fullName evidence="5">Cyanophycinase</fullName>
        <ecNumber evidence="4">3.4.15.6</ecNumber>
    </recommendedName>
</protein>
<sequence length="342" mass="36109">MKRVPRAFTRLLQHRRALLLSLTTLGGSILPAPHARATSPARSGGGLPREEDRLRRPAPDAGADTGAVLMAIGGNEDRREDMAVLRRFVQHCGGAQARIVVLTAASSVPQLLWAGYERAFAALGVQRCVEMALASREEADAPEAAREILAADGVFMTGGDQSRLVSVLGGSAVAQAMRRARAQRGLCIAGTSAGAAALSRQMLAGGRAPLLPEKDVVRLDEGLDLLPGAIVDQHFSERRRWARLMSAVAQHPRLLGVGIDEDTALVVEREAIEVVGSGAVTLLDGRHMGSSFERAQPGQRLTLAGLRVHVLQAGERLSLDPGQASVAAPGLKEAVEVLVQAV</sequence>
<proteinExistence type="inferred from homology"/>
<dbReference type="CDD" id="cd03145">
    <property type="entry name" value="GAT1_cyanophycinase"/>
    <property type="match status" value="1"/>
</dbReference>
<dbReference type="Pfam" id="PF03575">
    <property type="entry name" value="Peptidase_S51"/>
    <property type="match status" value="1"/>
</dbReference>